<dbReference type="Pfam" id="PF07396">
    <property type="entry name" value="Porin_O_P"/>
    <property type="match status" value="1"/>
</dbReference>
<gene>
    <name evidence="3" type="primary">oprP_1</name>
    <name evidence="3" type="ORF">GAK31_01817</name>
</gene>
<evidence type="ECO:0000256" key="1">
    <source>
        <dbReference type="SAM" id="Coils"/>
    </source>
</evidence>
<comment type="caution">
    <text evidence="3">The sequence shown here is derived from an EMBL/GenBank/DDBJ whole genome shotgun (WGS) entry which is preliminary data.</text>
</comment>
<dbReference type="EMBL" id="WNDS01000002">
    <property type="protein sequence ID" value="KAF1016326.1"/>
    <property type="molecule type" value="Genomic_DNA"/>
</dbReference>
<evidence type="ECO:0000313" key="4">
    <source>
        <dbReference type="Proteomes" id="UP000487117"/>
    </source>
</evidence>
<dbReference type="Gene3D" id="2.40.160.10">
    <property type="entry name" value="Porin"/>
    <property type="match status" value="1"/>
</dbReference>
<dbReference type="InterPro" id="IPR010870">
    <property type="entry name" value="Porin_O/P"/>
</dbReference>
<protein>
    <submittedName>
        <fullName evidence="3">Porin P</fullName>
    </submittedName>
</protein>
<feature type="chain" id="PRO_5031116480" evidence="2">
    <location>
        <begin position="27"/>
        <end position="503"/>
    </location>
</feature>
<accession>A0A7V8FIE0</accession>
<keyword evidence="1" id="KW-0175">Coiled coil</keyword>
<dbReference type="InterPro" id="IPR023614">
    <property type="entry name" value="Porin_dom_sf"/>
</dbReference>
<reference evidence="4" key="1">
    <citation type="journal article" date="2020" name="MBio">
        <title>Horizontal gene transfer to a defensive symbiont with a reduced genome amongst a multipartite beetle microbiome.</title>
        <authorList>
            <person name="Waterworth S.C."/>
            <person name="Florez L.V."/>
            <person name="Rees E.R."/>
            <person name="Hertweck C."/>
            <person name="Kaltenpoth M."/>
            <person name="Kwan J.C."/>
        </authorList>
    </citation>
    <scope>NUCLEOTIDE SEQUENCE [LARGE SCALE GENOMIC DNA]</scope>
</reference>
<dbReference type="Proteomes" id="UP000487117">
    <property type="component" value="Unassembled WGS sequence"/>
</dbReference>
<keyword evidence="2" id="KW-0732">Signal</keyword>
<name>A0A7V8FIE0_STEMA</name>
<evidence type="ECO:0000313" key="3">
    <source>
        <dbReference type="EMBL" id="KAF1016326.1"/>
    </source>
</evidence>
<feature type="coiled-coil region" evidence="1">
    <location>
        <begin position="39"/>
        <end position="66"/>
    </location>
</feature>
<dbReference type="AlphaFoldDB" id="A0A7V8FIE0"/>
<proteinExistence type="predicted"/>
<evidence type="ECO:0000256" key="2">
    <source>
        <dbReference type="SAM" id="SignalP"/>
    </source>
</evidence>
<feature type="signal peptide" evidence="2">
    <location>
        <begin position="1"/>
        <end position="26"/>
    </location>
</feature>
<organism evidence="3 4">
    <name type="scientific">Stenotrophomonas maltophilia</name>
    <name type="common">Pseudomonas maltophilia</name>
    <name type="synonym">Xanthomonas maltophilia</name>
    <dbReference type="NCBI Taxonomy" id="40324"/>
    <lineage>
        <taxon>Bacteria</taxon>
        <taxon>Pseudomonadati</taxon>
        <taxon>Pseudomonadota</taxon>
        <taxon>Gammaproteobacteria</taxon>
        <taxon>Lysobacterales</taxon>
        <taxon>Lysobacteraceae</taxon>
        <taxon>Stenotrophomonas</taxon>
        <taxon>Stenotrophomonas maltophilia group</taxon>
    </lineage>
</organism>
<sequence length="503" mass="53235">MNPLHRAALAAAAGTCLSLAAPQALAAPSTAETELRAQVQQQSEQLRQQGALLDALNARLAALEHAGATAGSVPAVTAQGTAMPVADPFQAQVAAAIADTRQDDMAILQAQAAQLAATGGGGGGGNVLWRKGGPEFRSSDGQFSFHPRGRVLVDFSSTHGSGFPTRNITGTDLASGRLGAEGQMGALGYKIDADFAGNEISLKDTYLSWDTRLGDLPTEVYIGNKLKDRSLDGGTSGTNTPFMSRNAVASVGAQQSGHYGLGITTKVIGDGWHASLAVTGDDIGNASTASDTIAYLLRAHWNPLRGKDGFVHLGGWYWYEDLGNDVTSINKTSPLALGWNGNVRVSASSIANVTDNHAWGLELGGVYRSVWAFAEHTTRTIESRTVDAVDQKATSVYTGWLITGERPGFSSRSGVWGTTRVLRPVQDGGIGAFELAARYDRYDYLDAARGGEGTAWTVGLNWYLNNWSRLMLNYVHWKTDNKVGNFQGPDSGNTVGVRAQVSF</sequence>